<dbReference type="OrthoDB" id="648213at2"/>
<evidence type="ECO:0000313" key="3">
    <source>
        <dbReference type="Proteomes" id="UP000002724"/>
    </source>
</evidence>
<name>B4SD81_PELPB</name>
<dbReference type="eggNOG" id="ENOG502Z9NV">
    <property type="taxonomic scope" value="Bacteria"/>
</dbReference>
<organism evidence="2 3">
    <name type="scientific">Pelodictyon phaeoclathratiforme (strain DSM 5477 / BU-1)</name>
    <dbReference type="NCBI Taxonomy" id="324925"/>
    <lineage>
        <taxon>Bacteria</taxon>
        <taxon>Pseudomonadati</taxon>
        <taxon>Chlorobiota</taxon>
        <taxon>Chlorobiia</taxon>
        <taxon>Chlorobiales</taxon>
        <taxon>Chlorobiaceae</taxon>
        <taxon>Chlorobium/Pelodictyon group</taxon>
        <taxon>Pelodictyon</taxon>
    </lineage>
</organism>
<dbReference type="InterPro" id="IPR041206">
    <property type="entry name" value="HEPN/RES_NTD1"/>
</dbReference>
<reference evidence="2 3" key="1">
    <citation type="submission" date="2008-06" db="EMBL/GenBank/DDBJ databases">
        <title>Complete sequence of Pelodictyon phaeoclathratiforme BU-1.</title>
        <authorList>
            <consortium name="US DOE Joint Genome Institute"/>
            <person name="Lucas S."/>
            <person name="Copeland A."/>
            <person name="Lapidus A."/>
            <person name="Glavina del Rio T."/>
            <person name="Dalin E."/>
            <person name="Tice H."/>
            <person name="Bruce D."/>
            <person name="Goodwin L."/>
            <person name="Pitluck S."/>
            <person name="Schmutz J."/>
            <person name="Larimer F."/>
            <person name="Land M."/>
            <person name="Hauser L."/>
            <person name="Kyrpides N."/>
            <person name="Mikhailova N."/>
            <person name="Liu Z."/>
            <person name="Li T."/>
            <person name="Zhao F."/>
            <person name="Overmann J."/>
            <person name="Bryant D.A."/>
            <person name="Richardson P."/>
        </authorList>
    </citation>
    <scope>NUCLEOTIDE SEQUENCE [LARGE SCALE GENOMIC DNA]</scope>
    <source>
        <strain evidence="3">DSM 5477 / BU-1</strain>
    </source>
</reference>
<dbReference type="Pfam" id="PF18870">
    <property type="entry name" value="HEPN_RES_NTD1"/>
    <property type="match status" value="1"/>
</dbReference>
<dbReference type="KEGG" id="pph:Ppha_2135"/>
<dbReference type="InterPro" id="IPR014914">
    <property type="entry name" value="RES_dom"/>
</dbReference>
<dbReference type="HOGENOM" id="CLU_042379_1_0_10"/>
<dbReference type="EMBL" id="CP001110">
    <property type="protein sequence ID" value="ACF44340.1"/>
    <property type="molecule type" value="Genomic_DNA"/>
</dbReference>
<keyword evidence="3" id="KW-1185">Reference proteome</keyword>
<protein>
    <submittedName>
        <fullName evidence="2">RES domain protein</fullName>
    </submittedName>
</protein>
<dbReference type="Proteomes" id="UP000002724">
    <property type="component" value="Chromosome"/>
</dbReference>
<sequence>MGQVKKMWEEAMERGYYVDEEIVVCPHCFEEESLQDFIRSRGGKSPCTYCGAVAEGTCMLDELLNHAMDCIRTEWRHPADEGLPCETREGGWQFAEVIGTQELFERVGFYALNDDLQNKINTTVDDDEWCERSPYLLRRDQTLLYGWKEFSTFVMHEARYVFLNATPESYDDSRPDEIHPVKILDALANLAEEIGLIGKIEPETSLYRVHIVDQSESLTSAKRLGSPPLDQALYSNRMSPAGISMFYGALDMNTAILEIFDPCKGNRKKAAYGIFFPVRPLRVLDLSKIPDVPSIFDLAKHNIRPGIMFLHDFLRDFTKPISKDEKAHVEYVPTQVVTEYFRHIFRTATGERLDGIMYPSSKHENQTAVVIFANNDACVEAGDISLPNALLVLRSYGITELVKTLPTTLKKLI</sequence>
<gene>
    <name evidence="2" type="ordered locus">Ppha_2135</name>
</gene>
<feature type="domain" description="RES" evidence="1">
    <location>
        <begin position="221"/>
        <end position="382"/>
    </location>
</feature>
<dbReference type="Pfam" id="PF08808">
    <property type="entry name" value="RES"/>
    <property type="match status" value="1"/>
</dbReference>
<dbReference type="RefSeq" id="WP_012508817.1">
    <property type="nucleotide sequence ID" value="NC_011060.1"/>
</dbReference>
<evidence type="ECO:0000313" key="2">
    <source>
        <dbReference type="EMBL" id="ACF44340.1"/>
    </source>
</evidence>
<dbReference type="SMART" id="SM00953">
    <property type="entry name" value="RES"/>
    <property type="match status" value="1"/>
</dbReference>
<dbReference type="AlphaFoldDB" id="B4SD81"/>
<evidence type="ECO:0000259" key="1">
    <source>
        <dbReference type="SMART" id="SM00953"/>
    </source>
</evidence>
<accession>B4SD81</accession>
<proteinExistence type="predicted"/>
<dbReference type="STRING" id="324925.Ppha_2135"/>